<organism evidence="2 3">
    <name type="scientific">Pleuronectes platessa</name>
    <name type="common">European plaice</name>
    <dbReference type="NCBI Taxonomy" id="8262"/>
    <lineage>
        <taxon>Eukaryota</taxon>
        <taxon>Metazoa</taxon>
        <taxon>Chordata</taxon>
        <taxon>Craniata</taxon>
        <taxon>Vertebrata</taxon>
        <taxon>Euteleostomi</taxon>
        <taxon>Actinopterygii</taxon>
        <taxon>Neopterygii</taxon>
        <taxon>Teleostei</taxon>
        <taxon>Neoteleostei</taxon>
        <taxon>Acanthomorphata</taxon>
        <taxon>Carangaria</taxon>
        <taxon>Pleuronectiformes</taxon>
        <taxon>Pleuronectoidei</taxon>
        <taxon>Pleuronectidae</taxon>
        <taxon>Pleuronectes</taxon>
    </lineage>
</organism>
<comment type="caution">
    <text evidence="2">The sequence shown here is derived from an EMBL/GenBank/DDBJ whole genome shotgun (WGS) entry which is preliminary data.</text>
</comment>
<evidence type="ECO:0000256" key="1">
    <source>
        <dbReference type="SAM" id="MobiDB-lite"/>
    </source>
</evidence>
<dbReference type="Proteomes" id="UP001153269">
    <property type="component" value="Unassembled WGS sequence"/>
</dbReference>
<feature type="region of interest" description="Disordered" evidence="1">
    <location>
        <begin position="79"/>
        <end position="130"/>
    </location>
</feature>
<evidence type="ECO:0000313" key="2">
    <source>
        <dbReference type="EMBL" id="CAB1459200.1"/>
    </source>
</evidence>
<name>A0A9N7W0X0_PLEPL</name>
<feature type="compositionally biased region" description="Pro residues" evidence="1">
    <location>
        <begin position="116"/>
        <end position="127"/>
    </location>
</feature>
<dbReference type="EMBL" id="CADEAL010004421">
    <property type="protein sequence ID" value="CAB1459200.1"/>
    <property type="molecule type" value="Genomic_DNA"/>
</dbReference>
<dbReference type="AlphaFoldDB" id="A0A9N7W0X0"/>
<evidence type="ECO:0000313" key="3">
    <source>
        <dbReference type="Proteomes" id="UP001153269"/>
    </source>
</evidence>
<reference evidence="2" key="1">
    <citation type="submission" date="2020-03" db="EMBL/GenBank/DDBJ databases">
        <authorList>
            <person name="Weist P."/>
        </authorList>
    </citation>
    <scope>NUCLEOTIDE SEQUENCE</scope>
</reference>
<keyword evidence="3" id="KW-1185">Reference proteome</keyword>
<gene>
    <name evidence="2" type="ORF">PLEPLA_LOCUS47037</name>
</gene>
<accession>A0A9N7W0X0</accession>
<protein>
    <submittedName>
        <fullName evidence="2">Uncharacterized protein</fullName>
    </submittedName>
</protein>
<proteinExistence type="predicted"/>
<sequence length="154" mass="16844">MEESSRVGASYVSGWSRQTWALPSALRGQLSEGQLICSPGKEEYQIEKRRLQQLPALRLQTQAAEGIWKVRELNVYKEQPRRGGTPSVPRGRPQEGLMEASLSGASFRLRQEGGKEPPPPPPPPAAPPLLRKISGLLSSRSRSLFSAHPSLPAA</sequence>